<evidence type="ECO:0000256" key="1">
    <source>
        <dbReference type="ARBA" id="ARBA00023015"/>
    </source>
</evidence>
<evidence type="ECO:0000313" key="6">
    <source>
        <dbReference type="Proteomes" id="UP000192418"/>
    </source>
</evidence>
<dbReference type="PANTHER" id="PTHR44688">
    <property type="entry name" value="DNA-BINDING TRANSCRIPTIONAL ACTIVATOR DEVR_DOSR"/>
    <property type="match status" value="1"/>
</dbReference>
<reference evidence="5 6" key="1">
    <citation type="submission" date="2017-04" db="EMBL/GenBank/DDBJ databases">
        <authorList>
            <person name="Afonso C.L."/>
            <person name="Miller P.J."/>
            <person name="Scott M.A."/>
            <person name="Spackman E."/>
            <person name="Goraichik I."/>
            <person name="Dimitrov K.M."/>
            <person name="Suarez D.L."/>
            <person name="Swayne D.E."/>
        </authorList>
    </citation>
    <scope>NUCLEOTIDE SEQUENCE [LARGE SCALE GENOMIC DNA]</scope>
    <source>
        <strain evidence="5 6">DSM 3385</strain>
    </source>
</reference>
<dbReference type="GO" id="GO:0003677">
    <property type="term" value="F:DNA binding"/>
    <property type="evidence" value="ECO:0007669"/>
    <property type="project" value="UniProtKB-KW"/>
</dbReference>
<dbReference type="InterPro" id="IPR019734">
    <property type="entry name" value="TPR_rpt"/>
</dbReference>
<dbReference type="SMART" id="SM00028">
    <property type="entry name" value="TPR"/>
    <property type="match status" value="2"/>
</dbReference>
<dbReference type="Gene3D" id="3.40.50.300">
    <property type="entry name" value="P-loop containing nucleotide triphosphate hydrolases"/>
    <property type="match status" value="1"/>
</dbReference>
<dbReference type="Pfam" id="PF25873">
    <property type="entry name" value="WHD_MalT"/>
    <property type="match status" value="1"/>
</dbReference>
<dbReference type="Proteomes" id="UP000192418">
    <property type="component" value="Unassembled WGS sequence"/>
</dbReference>
<dbReference type="EMBL" id="FWXY01000001">
    <property type="protein sequence ID" value="SMC38729.1"/>
    <property type="molecule type" value="Genomic_DNA"/>
</dbReference>
<dbReference type="OrthoDB" id="134985at2"/>
<organism evidence="5 6">
    <name type="scientific">Desulfocicer vacuolatum DSM 3385</name>
    <dbReference type="NCBI Taxonomy" id="1121400"/>
    <lineage>
        <taxon>Bacteria</taxon>
        <taxon>Pseudomonadati</taxon>
        <taxon>Thermodesulfobacteriota</taxon>
        <taxon>Desulfobacteria</taxon>
        <taxon>Desulfobacterales</taxon>
        <taxon>Desulfobacteraceae</taxon>
        <taxon>Desulfocicer</taxon>
    </lineage>
</organism>
<dbReference type="InterPro" id="IPR036388">
    <property type="entry name" value="WH-like_DNA-bd_sf"/>
</dbReference>
<dbReference type="PANTHER" id="PTHR44688:SF16">
    <property type="entry name" value="DNA-BINDING TRANSCRIPTIONAL ACTIVATOR DEVR_DOSR"/>
    <property type="match status" value="1"/>
</dbReference>
<dbReference type="SMART" id="SM00421">
    <property type="entry name" value="HTH_LUXR"/>
    <property type="match status" value="1"/>
</dbReference>
<dbReference type="InterPro" id="IPR059106">
    <property type="entry name" value="WHD_MalT"/>
</dbReference>
<dbReference type="AlphaFoldDB" id="A0A1W1YRE3"/>
<evidence type="ECO:0000256" key="3">
    <source>
        <dbReference type="ARBA" id="ARBA00023163"/>
    </source>
</evidence>
<dbReference type="InterPro" id="IPR000792">
    <property type="entry name" value="Tscrpt_reg_LuxR_C"/>
</dbReference>
<dbReference type="PROSITE" id="PS50043">
    <property type="entry name" value="HTH_LUXR_2"/>
    <property type="match status" value="1"/>
</dbReference>
<dbReference type="Pfam" id="PF17874">
    <property type="entry name" value="TPR_MalT"/>
    <property type="match status" value="1"/>
</dbReference>
<dbReference type="CDD" id="cd06170">
    <property type="entry name" value="LuxR_C_like"/>
    <property type="match status" value="1"/>
</dbReference>
<keyword evidence="2" id="KW-0238">DNA-binding</keyword>
<protein>
    <submittedName>
        <fullName evidence="5">LuxR family transcriptional regulator, maltose regulon positive regulatory protein</fullName>
    </submittedName>
</protein>
<dbReference type="SUPFAM" id="SSF46894">
    <property type="entry name" value="C-terminal effector domain of the bipartite response regulators"/>
    <property type="match status" value="1"/>
</dbReference>
<keyword evidence="3" id="KW-0804">Transcription</keyword>
<evidence type="ECO:0000313" key="5">
    <source>
        <dbReference type="EMBL" id="SMC38729.1"/>
    </source>
</evidence>
<sequence length="867" mass="99491">MQLLKTKFHIPGLSNGAMVHRERISRIMDESASICILSAPAGFGKTTLLSQWARRCKAQVAWISLEKSEDIPVVFWRYFITAVSSVLKKYDNCSLEQIKSSNGAAIENILITLINEIIEDKTEFTLVLDDYHVISHGSIHGGMEFLMDHLPCNMRIIIAGREEPRISLSKYRVWGKLIEIREIEFRFNTDETEALLNGVHGFNLNKNAILSIRNKTEGWIAGLALAVVSMKEQTDRAAFIDAFTGSHRYIIDYLAEEVLSGLGQEIKDFMIRIAILERFCPALCRDVTQNPQTHSILMDMEQRNLFMVPLDDRREWFRYHHLFREFLLKRQVDLPPREVKDLHFKAFVWLKDKGYATEAFEHGLLGENYRAAATLLAENAPELFREYGGYMLKQSIDRLPPRIVHENAVLCCYSVWLNVLAGDFKGVALLYKERFKGDKGVAGFTSLIKSYRYFYQTGEFKKSIKEVKCSLQLLPEKDSLVREMGQLVLVLALRYSGDMASAHAYLKKMPMDADTSVLRAISYADVLLTMGDLSMALSFIEKIIENGILRYGNDLVPEYGFLYILKGGILRERDDIKGALKACRRGLFLARNNEYAEIIFLGNLEYARILAADKSYEASEKAMVVSIEAARASSTWGAFMSMAHWVRIQISRGNMAGAKSLLKEMGDFSQTDIPYHRQCEYLSFCRYCLYNKKTSQVHEITTAMIKEDLVVKRNGRLLECYLLKAIAYFVDRNMEKALDTLKKAFDISEKEKQVRIYMDEGAPVQLLFKEALKRELLPDYLIPFVDEAFPRQSQTRWVIINEFKENFNDREIEILKLMKKGSSNKIIANTLFLSVNTVRWYASRIFAKLNVKRRGEAVAVAETYDLI</sequence>
<dbReference type="PRINTS" id="PR00038">
    <property type="entry name" value="HTHLUXR"/>
</dbReference>
<keyword evidence="1" id="KW-0805">Transcription regulation</keyword>
<dbReference type="Gene3D" id="1.10.10.10">
    <property type="entry name" value="Winged helix-like DNA-binding domain superfamily/Winged helix DNA-binding domain"/>
    <property type="match status" value="1"/>
</dbReference>
<dbReference type="Gene3D" id="1.25.40.10">
    <property type="entry name" value="Tetratricopeptide repeat domain"/>
    <property type="match status" value="1"/>
</dbReference>
<evidence type="ECO:0000259" key="4">
    <source>
        <dbReference type="PROSITE" id="PS50043"/>
    </source>
</evidence>
<dbReference type="SUPFAM" id="SSF48452">
    <property type="entry name" value="TPR-like"/>
    <property type="match status" value="1"/>
</dbReference>
<evidence type="ECO:0000256" key="2">
    <source>
        <dbReference type="ARBA" id="ARBA00023125"/>
    </source>
</evidence>
<gene>
    <name evidence="5" type="ORF">SAMN02746065_101279</name>
</gene>
<dbReference type="Pfam" id="PF00196">
    <property type="entry name" value="GerE"/>
    <property type="match status" value="1"/>
</dbReference>
<dbReference type="InterPro" id="IPR027417">
    <property type="entry name" value="P-loop_NTPase"/>
</dbReference>
<dbReference type="InterPro" id="IPR011990">
    <property type="entry name" value="TPR-like_helical_dom_sf"/>
</dbReference>
<proteinExistence type="predicted"/>
<keyword evidence="6" id="KW-1185">Reference proteome</keyword>
<accession>A0A1W1YRE3</accession>
<dbReference type="PROSITE" id="PS00622">
    <property type="entry name" value="HTH_LUXR_1"/>
    <property type="match status" value="1"/>
</dbReference>
<dbReference type="SUPFAM" id="SSF52540">
    <property type="entry name" value="P-loop containing nucleoside triphosphate hydrolases"/>
    <property type="match status" value="1"/>
</dbReference>
<feature type="domain" description="HTH luxR-type" evidence="4">
    <location>
        <begin position="800"/>
        <end position="865"/>
    </location>
</feature>
<dbReference type="STRING" id="1121400.SAMN02746065_101279"/>
<dbReference type="InterPro" id="IPR041617">
    <property type="entry name" value="TPR_MalT"/>
</dbReference>
<name>A0A1W1YRE3_9BACT</name>
<dbReference type="GO" id="GO:0006355">
    <property type="term" value="P:regulation of DNA-templated transcription"/>
    <property type="evidence" value="ECO:0007669"/>
    <property type="project" value="InterPro"/>
</dbReference>
<dbReference type="InterPro" id="IPR016032">
    <property type="entry name" value="Sig_transdc_resp-reg_C-effctor"/>
</dbReference>
<dbReference type="RefSeq" id="WP_084066579.1">
    <property type="nucleotide sequence ID" value="NZ_FWXY01000001.1"/>
</dbReference>